<dbReference type="GO" id="GO:0016757">
    <property type="term" value="F:glycosyltransferase activity"/>
    <property type="evidence" value="ECO:0007669"/>
    <property type="project" value="UniProtKB-KW"/>
</dbReference>
<evidence type="ECO:0000313" key="7">
    <source>
        <dbReference type="EMBL" id="RWR94165.1"/>
    </source>
</evidence>
<evidence type="ECO:0000313" key="8">
    <source>
        <dbReference type="Proteomes" id="UP000283530"/>
    </source>
</evidence>
<dbReference type="STRING" id="337451.A0A3S3NFN9"/>
<evidence type="ECO:0000256" key="1">
    <source>
        <dbReference type="ARBA" id="ARBA00004323"/>
    </source>
</evidence>
<dbReference type="OrthoDB" id="1924787at2759"/>
<dbReference type="GO" id="GO:0000139">
    <property type="term" value="C:Golgi membrane"/>
    <property type="evidence" value="ECO:0007669"/>
    <property type="project" value="UniProtKB-SubCell"/>
</dbReference>
<evidence type="ECO:0000259" key="6">
    <source>
        <dbReference type="Pfam" id="PF03016"/>
    </source>
</evidence>
<evidence type="ECO:0000256" key="2">
    <source>
        <dbReference type="ARBA" id="ARBA00010271"/>
    </source>
</evidence>
<proteinExistence type="inferred from homology"/>
<keyword evidence="5" id="KW-0333">Golgi apparatus</keyword>
<dbReference type="Pfam" id="PF03016">
    <property type="entry name" value="Exostosin_GT47"/>
    <property type="match status" value="1"/>
</dbReference>
<protein>
    <submittedName>
        <fullName evidence="7">Putative glycosyltransferase isoform X1</fullName>
    </submittedName>
</protein>
<dbReference type="Proteomes" id="UP000283530">
    <property type="component" value="Unassembled WGS sequence"/>
</dbReference>
<keyword evidence="7" id="KW-0808">Transferase</keyword>
<evidence type="ECO:0000256" key="4">
    <source>
        <dbReference type="ARBA" id="ARBA00022968"/>
    </source>
</evidence>
<dbReference type="InterPro" id="IPR040911">
    <property type="entry name" value="Exostosin_GT47"/>
</dbReference>
<comment type="subcellular location">
    <subcellularLocation>
        <location evidence="1">Golgi apparatus membrane</location>
        <topology evidence="1">Single-pass type II membrane protein</topology>
    </subcellularLocation>
</comment>
<keyword evidence="3" id="KW-0328">Glycosyltransferase</keyword>
<comment type="caution">
    <text evidence="7">The sequence shown here is derived from an EMBL/GenBank/DDBJ whole genome shotgun (WGS) entry which is preliminary data.</text>
</comment>
<dbReference type="PANTHER" id="PTHR11062:SF124">
    <property type="entry name" value="XYLOGALACTURONAN BETA-1,3-XYLOSYLTRANSFERASE"/>
    <property type="match status" value="1"/>
</dbReference>
<sequence>MLFFNCPSSHIPFVLFVPLLIFFLSPLDQRHFHLFHSFISQNHTHTKHGTTKILPTYQLLNITTETSISLINNVSEEKVLKKKSGLEEIELGLARARASIRRAVTTRNYTSYKEENYVPRGAIYRNAYAFHQSHIEMERRFKVWTYKEGEPPLIHEGPCHSIYSVEGQFINEMESGRSPFSARHPHEAHAFFLPVSIANVISLVNKPSKSYSRDPLQHLVTDYISIISNKYPYWNRSQGADHFLVSCHDWAPDVSRANPMLFNNLIRVLCNANTSEGFQPKRDVAIPEINIIHYDLLPTMDVGQSPSNRSILAFFAGGAHGHIRELILEHWKDKDDEVQVHDSLPVGQNWSQFSVQIPIDRIEDIKAILQNITLARYLMLQARVIDVQRHFLLNRPAQSFDLTHMVLHSIWLRRLNLRLPY</sequence>
<gene>
    <name evidence="7" type="ORF">CKAN_02344500</name>
</gene>
<reference evidence="7 8" key="1">
    <citation type="journal article" date="2019" name="Nat. Plants">
        <title>Stout camphor tree genome fills gaps in understanding of flowering plant genome evolution.</title>
        <authorList>
            <person name="Chaw S.M."/>
            <person name="Liu Y.C."/>
            <person name="Wu Y.W."/>
            <person name="Wang H.Y."/>
            <person name="Lin C.I."/>
            <person name="Wu C.S."/>
            <person name="Ke H.M."/>
            <person name="Chang L.Y."/>
            <person name="Hsu C.Y."/>
            <person name="Yang H.T."/>
            <person name="Sudianto E."/>
            <person name="Hsu M.H."/>
            <person name="Wu K.P."/>
            <person name="Wang L.N."/>
            <person name="Leebens-Mack J.H."/>
            <person name="Tsai I.J."/>
        </authorList>
    </citation>
    <scope>NUCLEOTIDE SEQUENCE [LARGE SCALE GENOMIC DNA]</scope>
    <source>
        <strain evidence="8">cv. Chaw 1501</strain>
        <tissue evidence="7">Young leaves</tissue>
    </source>
</reference>
<dbReference type="EMBL" id="QPKB01000010">
    <property type="protein sequence ID" value="RWR94165.1"/>
    <property type="molecule type" value="Genomic_DNA"/>
</dbReference>
<keyword evidence="4" id="KW-0735">Signal-anchor</keyword>
<organism evidence="7 8">
    <name type="scientific">Cinnamomum micranthum f. kanehirae</name>
    <dbReference type="NCBI Taxonomy" id="337451"/>
    <lineage>
        <taxon>Eukaryota</taxon>
        <taxon>Viridiplantae</taxon>
        <taxon>Streptophyta</taxon>
        <taxon>Embryophyta</taxon>
        <taxon>Tracheophyta</taxon>
        <taxon>Spermatophyta</taxon>
        <taxon>Magnoliopsida</taxon>
        <taxon>Magnoliidae</taxon>
        <taxon>Laurales</taxon>
        <taxon>Lauraceae</taxon>
        <taxon>Cinnamomum</taxon>
    </lineage>
</organism>
<keyword evidence="8" id="KW-1185">Reference proteome</keyword>
<evidence type="ECO:0000256" key="5">
    <source>
        <dbReference type="ARBA" id="ARBA00023034"/>
    </source>
</evidence>
<feature type="domain" description="Exostosin GT47" evidence="6">
    <location>
        <begin position="138"/>
        <end position="338"/>
    </location>
</feature>
<dbReference type="InterPro" id="IPR004263">
    <property type="entry name" value="Exostosin"/>
</dbReference>
<evidence type="ECO:0000256" key="3">
    <source>
        <dbReference type="ARBA" id="ARBA00022676"/>
    </source>
</evidence>
<comment type="similarity">
    <text evidence="2">Belongs to the glycosyltransferase 47 family.</text>
</comment>
<accession>A0A3S3NFN9</accession>
<name>A0A3S3NFN9_9MAGN</name>
<keyword evidence="4" id="KW-0812">Transmembrane</keyword>
<dbReference type="PANTHER" id="PTHR11062">
    <property type="entry name" value="EXOSTOSIN HEPARAN SULFATE GLYCOSYLTRANSFERASE -RELATED"/>
    <property type="match status" value="1"/>
</dbReference>
<dbReference type="AlphaFoldDB" id="A0A3S3NFN9"/>